<organism evidence="2 3">
    <name type="scientific">Ridgeia piscesae</name>
    <name type="common">Tubeworm</name>
    <dbReference type="NCBI Taxonomy" id="27915"/>
    <lineage>
        <taxon>Eukaryota</taxon>
        <taxon>Metazoa</taxon>
        <taxon>Spiralia</taxon>
        <taxon>Lophotrochozoa</taxon>
        <taxon>Annelida</taxon>
        <taxon>Polychaeta</taxon>
        <taxon>Sedentaria</taxon>
        <taxon>Canalipalpata</taxon>
        <taxon>Sabellida</taxon>
        <taxon>Siboglinidae</taxon>
        <taxon>Ridgeia</taxon>
    </lineage>
</organism>
<feature type="signal peptide" evidence="1">
    <location>
        <begin position="1"/>
        <end position="22"/>
    </location>
</feature>
<gene>
    <name evidence="2" type="ORF">NP493_2460g00006</name>
</gene>
<evidence type="ECO:0000313" key="3">
    <source>
        <dbReference type="Proteomes" id="UP001209878"/>
    </source>
</evidence>
<evidence type="ECO:0000256" key="1">
    <source>
        <dbReference type="SAM" id="SignalP"/>
    </source>
</evidence>
<comment type="caution">
    <text evidence="2">The sequence shown here is derived from an EMBL/GenBank/DDBJ whole genome shotgun (WGS) entry which is preliminary data.</text>
</comment>
<dbReference type="EMBL" id="JAODUO010002453">
    <property type="protein sequence ID" value="KAK2152439.1"/>
    <property type="molecule type" value="Genomic_DNA"/>
</dbReference>
<name>A0AAD9N320_RIDPI</name>
<accession>A0AAD9N320</accession>
<proteinExistence type="predicted"/>
<sequence length="124" mass="13445">MSTGRVARWLLLPLALLSLATATELMPNVTGDVTLTTAGSPWVVKETVYVEETGSLTVKPGVTVLMTAGVSLIVHGQLVAEGTSTDHIVFTLLDTRNRTEGKPFKSFSRVTRIFLSITKKQTRD</sequence>
<keyword evidence="3" id="KW-1185">Reference proteome</keyword>
<protein>
    <submittedName>
        <fullName evidence="2">Uncharacterized protein</fullName>
    </submittedName>
</protein>
<feature type="chain" id="PRO_5042141839" evidence="1">
    <location>
        <begin position="23"/>
        <end position="124"/>
    </location>
</feature>
<evidence type="ECO:0000313" key="2">
    <source>
        <dbReference type="EMBL" id="KAK2152439.1"/>
    </source>
</evidence>
<reference evidence="2" key="1">
    <citation type="journal article" date="2023" name="Mol. Biol. Evol.">
        <title>Third-Generation Sequencing Reveals the Adaptive Role of the Epigenome in Three Deep-Sea Polychaetes.</title>
        <authorList>
            <person name="Perez M."/>
            <person name="Aroh O."/>
            <person name="Sun Y."/>
            <person name="Lan Y."/>
            <person name="Juniper S.K."/>
            <person name="Young C.R."/>
            <person name="Angers B."/>
            <person name="Qian P.Y."/>
        </authorList>
    </citation>
    <scope>NUCLEOTIDE SEQUENCE</scope>
    <source>
        <strain evidence="2">R07B-5</strain>
    </source>
</reference>
<keyword evidence="1" id="KW-0732">Signal</keyword>
<dbReference type="AlphaFoldDB" id="A0AAD9N320"/>
<dbReference type="Proteomes" id="UP001209878">
    <property type="component" value="Unassembled WGS sequence"/>
</dbReference>